<organism evidence="2 3">
    <name type="scientific">Plasmodium falciparum Vietnam Oak-Knoll</name>
    <name type="common">FVO</name>
    <dbReference type="NCBI Taxonomy" id="1036723"/>
    <lineage>
        <taxon>Eukaryota</taxon>
        <taxon>Sar</taxon>
        <taxon>Alveolata</taxon>
        <taxon>Apicomplexa</taxon>
        <taxon>Aconoidasida</taxon>
        <taxon>Haemosporida</taxon>
        <taxon>Plasmodiidae</taxon>
        <taxon>Plasmodium</taxon>
        <taxon>Plasmodium (Laverania)</taxon>
    </lineage>
</organism>
<gene>
    <name evidence="2" type="ORF">PFFVO_01119</name>
</gene>
<evidence type="ECO:0000313" key="2">
    <source>
        <dbReference type="EMBL" id="ETW19975.1"/>
    </source>
</evidence>
<dbReference type="Proteomes" id="UP000030690">
    <property type="component" value="Unassembled WGS sequence"/>
</dbReference>
<keyword evidence="1" id="KW-0472">Membrane</keyword>
<accession>A0A024VCP0</accession>
<name>A0A024VCP0_PLAFA</name>
<reference evidence="2 3" key="2">
    <citation type="submission" date="2013-02" db="EMBL/GenBank/DDBJ databases">
        <title>The Genome Sequence of Plasmodium falciparum Vietnam Oak-Knoll (FVO).</title>
        <authorList>
            <consortium name="The Broad Institute Genome Sequencing Platform"/>
            <consortium name="The Broad Institute Genome Sequencing Center for Infectious Disease"/>
            <person name="Neafsey D."/>
            <person name="Cheeseman I."/>
            <person name="Volkman S."/>
            <person name="Adams J."/>
            <person name="Walker B."/>
            <person name="Young S.K."/>
            <person name="Zeng Q."/>
            <person name="Gargeya S."/>
            <person name="Fitzgerald M."/>
            <person name="Haas B."/>
            <person name="Abouelleil A."/>
            <person name="Alvarado L."/>
            <person name="Arachchi H.M."/>
            <person name="Berlin A.M."/>
            <person name="Chapman S.B."/>
            <person name="Dewar J."/>
            <person name="Goldberg J."/>
            <person name="Griggs A."/>
            <person name="Gujja S."/>
            <person name="Hansen M."/>
            <person name="Howarth C."/>
            <person name="Imamovic A."/>
            <person name="Larimer J."/>
            <person name="McCowan C."/>
            <person name="Murphy C."/>
            <person name="Neiman D."/>
            <person name="Pearson M."/>
            <person name="Priest M."/>
            <person name="Roberts A."/>
            <person name="Saif S."/>
            <person name="Shea T."/>
            <person name="Sisk P."/>
            <person name="Sykes S."/>
            <person name="Wortman J."/>
            <person name="Nusbaum C."/>
            <person name="Birren B."/>
        </authorList>
    </citation>
    <scope>NUCLEOTIDE SEQUENCE [LARGE SCALE GENOMIC DNA]</scope>
    <source>
        <strain evidence="3">Vietnam Oak-Knoll (FVO)</strain>
    </source>
</reference>
<proteinExistence type="predicted"/>
<sequence length="510" mass="61451">MDTLNSKNNIKEKIYFLLIEKTNISINNRNEGMFKFVLNNFMSEICRLYNGINISMKIQSFYIFYILKICKKRYNVKYVTDKKNHKIHVRNDKEGYFELPKETKGNEEKKKKNYNIIKTCKKYIILTDTVSNLFSVSKCNMKKKKSKKNSFFFDNNICILSKRKFDLYIDDYHMNYKNMKPQIHLDIHINKWTNEKIIKISLSNFYFFYSSTLFILFSNVVINYILTYIQEKQKLNILLFQYDNFRSAISSKYTNPHLENKGYTYDKNKSYTSIDKYTLHFLSRNKLKKIKLYNDKFVSIEQIDNICDSSEHSILDDNNDEEIDMRNKGIAQNSNNNENNICKKEKTKEIKDINGDYTGVSDNTFYYDMYENEKYREKRKKNSKHYYDYNTYKSVGEDNPIKELLNEKINEQINNNGLYNKLYYHDNMTSSFEKQNTFDKNFNTYISRNRNKKTIINNNNIIHGSIMKNNSYSEGNTNKSEYEYKYEYELNEKNKMDKEEYIKNHKQTND</sequence>
<feature type="transmembrane region" description="Helical" evidence="1">
    <location>
        <begin position="206"/>
        <end position="226"/>
    </location>
</feature>
<protein>
    <submittedName>
        <fullName evidence="2">Uncharacterized protein</fullName>
    </submittedName>
</protein>
<dbReference type="AlphaFoldDB" id="A0A024VCP0"/>
<keyword evidence="1" id="KW-1133">Transmembrane helix</keyword>
<reference evidence="2 3" key="1">
    <citation type="submission" date="2013-02" db="EMBL/GenBank/DDBJ databases">
        <title>The Genome Annotation of Plasmodium falciparum Vietnam Oak-Knoll (FVO).</title>
        <authorList>
            <consortium name="The Broad Institute Genome Sequencing Platform"/>
            <consortium name="The Broad Institute Genome Sequencing Center for Infectious Disease"/>
            <person name="Neafsey D."/>
            <person name="Hoffman S."/>
            <person name="Volkman S."/>
            <person name="Rosenthal P."/>
            <person name="Walker B."/>
            <person name="Young S.K."/>
            <person name="Zeng Q."/>
            <person name="Gargeya S."/>
            <person name="Fitzgerald M."/>
            <person name="Haas B."/>
            <person name="Abouelleil A."/>
            <person name="Allen A.W."/>
            <person name="Alvarado L."/>
            <person name="Arachchi H.M."/>
            <person name="Berlin A.M."/>
            <person name="Chapman S.B."/>
            <person name="Gainer-Dewar J."/>
            <person name="Goldberg J."/>
            <person name="Griggs A."/>
            <person name="Gujja S."/>
            <person name="Hansen M."/>
            <person name="Howarth C."/>
            <person name="Imamovic A."/>
            <person name="Ireland A."/>
            <person name="Larimer J."/>
            <person name="McCowan C."/>
            <person name="Murphy C."/>
            <person name="Pearson M."/>
            <person name="Poon T.W."/>
            <person name="Priest M."/>
            <person name="Roberts A."/>
            <person name="Saif S."/>
            <person name="Shea T."/>
            <person name="Sisk P."/>
            <person name="Sykes S."/>
            <person name="Wortman J."/>
            <person name="Nusbaum C."/>
            <person name="Birren B."/>
        </authorList>
    </citation>
    <scope>NUCLEOTIDE SEQUENCE [LARGE SCALE GENOMIC DNA]</scope>
    <source>
        <strain evidence="3">Vietnam Oak-Knoll (FVO)</strain>
    </source>
</reference>
<dbReference type="EMBL" id="KI925038">
    <property type="protein sequence ID" value="ETW19975.1"/>
    <property type="molecule type" value="Genomic_DNA"/>
</dbReference>
<evidence type="ECO:0000256" key="1">
    <source>
        <dbReference type="SAM" id="Phobius"/>
    </source>
</evidence>
<keyword evidence="1" id="KW-0812">Transmembrane</keyword>
<evidence type="ECO:0000313" key="3">
    <source>
        <dbReference type="Proteomes" id="UP000030690"/>
    </source>
</evidence>
<feature type="non-terminal residue" evidence="2">
    <location>
        <position position="510"/>
    </location>
</feature>